<evidence type="ECO:0000313" key="2">
    <source>
        <dbReference type="Proteomes" id="UP001054945"/>
    </source>
</evidence>
<proteinExistence type="predicted"/>
<accession>A0AAV4TQQ6</accession>
<dbReference type="AlphaFoldDB" id="A0AAV4TQQ6"/>
<dbReference type="Proteomes" id="UP001054945">
    <property type="component" value="Unassembled WGS sequence"/>
</dbReference>
<sequence>MSNQFWIYPNAKRGTNTVALRHIHQSKRDSAKRRNYAAGGKESLTAQVCDRTRLGAQLRHSTRLLPHRYTLAFWCHRQIILGLRQLKNATSA</sequence>
<protein>
    <submittedName>
        <fullName evidence="1">Uncharacterized protein</fullName>
    </submittedName>
</protein>
<organism evidence="1 2">
    <name type="scientific">Caerostris extrusa</name>
    <name type="common">Bark spider</name>
    <name type="synonym">Caerostris bankana</name>
    <dbReference type="NCBI Taxonomy" id="172846"/>
    <lineage>
        <taxon>Eukaryota</taxon>
        <taxon>Metazoa</taxon>
        <taxon>Ecdysozoa</taxon>
        <taxon>Arthropoda</taxon>
        <taxon>Chelicerata</taxon>
        <taxon>Arachnida</taxon>
        <taxon>Araneae</taxon>
        <taxon>Araneomorphae</taxon>
        <taxon>Entelegynae</taxon>
        <taxon>Araneoidea</taxon>
        <taxon>Araneidae</taxon>
        <taxon>Caerostris</taxon>
    </lineage>
</organism>
<comment type="caution">
    <text evidence="1">The sequence shown here is derived from an EMBL/GenBank/DDBJ whole genome shotgun (WGS) entry which is preliminary data.</text>
</comment>
<reference evidence="1 2" key="1">
    <citation type="submission" date="2021-06" db="EMBL/GenBank/DDBJ databases">
        <title>Caerostris extrusa draft genome.</title>
        <authorList>
            <person name="Kono N."/>
            <person name="Arakawa K."/>
        </authorList>
    </citation>
    <scope>NUCLEOTIDE SEQUENCE [LARGE SCALE GENOMIC DNA]</scope>
</reference>
<gene>
    <name evidence="1" type="ORF">CEXT_339301</name>
</gene>
<evidence type="ECO:0000313" key="1">
    <source>
        <dbReference type="EMBL" id="GIY47461.1"/>
    </source>
</evidence>
<name>A0AAV4TQQ6_CAEEX</name>
<dbReference type="EMBL" id="BPLR01011583">
    <property type="protein sequence ID" value="GIY47461.1"/>
    <property type="molecule type" value="Genomic_DNA"/>
</dbReference>
<keyword evidence="2" id="KW-1185">Reference proteome</keyword>